<keyword evidence="2" id="KW-0813">Transport</keyword>
<dbReference type="GO" id="GO:0012505">
    <property type="term" value="C:endomembrane system"/>
    <property type="evidence" value="ECO:0007669"/>
    <property type="project" value="TreeGrafter"/>
</dbReference>
<dbReference type="PANTHER" id="PTHR32468:SF101">
    <property type="entry name" value="CATION_H+ EXCHANGER 2"/>
    <property type="match status" value="1"/>
</dbReference>
<comment type="similarity">
    <text evidence="9">Belongs to the monovalent cation:proton antiporter 2 (CPA2) transporter (TC 2.A.37) family. CHX (TC 2.A.37.4) subfamily.</text>
</comment>
<dbReference type="PANTHER" id="PTHR32468">
    <property type="entry name" value="CATION/H + ANTIPORTER"/>
    <property type="match status" value="1"/>
</dbReference>
<feature type="transmembrane region" description="Helical" evidence="10">
    <location>
        <begin position="151"/>
        <end position="174"/>
    </location>
</feature>
<feature type="transmembrane region" description="Helical" evidence="10">
    <location>
        <begin position="334"/>
        <end position="355"/>
    </location>
</feature>
<dbReference type="Pfam" id="PF23256">
    <property type="entry name" value="CHX17_2nd"/>
    <property type="match status" value="1"/>
</dbReference>
<evidence type="ECO:0000256" key="3">
    <source>
        <dbReference type="ARBA" id="ARBA00022538"/>
    </source>
</evidence>
<feature type="transmembrane region" description="Helical" evidence="10">
    <location>
        <begin position="401"/>
        <end position="422"/>
    </location>
</feature>
<evidence type="ECO:0000256" key="6">
    <source>
        <dbReference type="ARBA" id="ARBA00022989"/>
    </source>
</evidence>
<dbReference type="GO" id="GO:0015297">
    <property type="term" value="F:antiporter activity"/>
    <property type="evidence" value="ECO:0007669"/>
    <property type="project" value="InterPro"/>
</dbReference>
<evidence type="ECO:0000256" key="8">
    <source>
        <dbReference type="ARBA" id="ARBA00023136"/>
    </source>
</evidence>
<evidence type="ECO:0000256" key="9">
    <source>
        <dbReference type="ARBA" id="ARBA00038341"/>
    </source>
</evidence>
<dbReference type="InterPro" id="IPR057291">
    <property type="entry name" value="CHX17_2nd"/>
</dbReference>
<feature type="transmembrane region" description="Helical" evidence="10">
    <location>
        <begin position="216"/>
        <end position="239"/>
    </location>
</feature>
<feature type="transmembrane region" description="Helical" evidence="10">
    <location>
        <begin position="251"/>
        <end position="269"/>
    </location>
</feature>
<evidence type="ECO:0000313" key="13">
    <source>
        <dbReference type="Proteomes" id="UP000515211"/>
    </source>
</evidence>
<dbReference type="AlphaFoldDB" id="A0A9C6TER8"/>
<feature type="domain" description="Cation/H+ exchanger transmembrane" evidence="11">
    <location>
        <begin position="69"/>
        <end position="442"/>
    </location>
</feature>
<dbReference type="GO" id="GO:0006885">
    <property type="term" value="P:regulation of pH"/>
    <property type="evidence" value="ECO:0007669"/>
    <property type="project" value="TreeGrafter"/>
</dbReference>
<gene>
    <name evidence="14" type="primary">LOC110273497</name>
</gene>
<feature type="transmembrane region" description="Helical" evidence="10">
    <location>
        <begin position="289"/>
        <end position="322"/>
    </location>
</feature>
<dbReference type="KEGG" id="adu:110273497"/>
<feature type="transmembrane region" description="Helical" evidence="10">
    <location>
        <begin position="79"/>
        <end position="96"/>
    </location>
</feature>
<feature type="domain" description="Cation/H(+) antiporter central" evidence="12">
    <location>
        <begin position="536"/>
        <end position="633"/>
    </location>
</feature>
<evidence type="ECO:0000256" key="2">
    <source>
        <dbReference type="ARBA" id="ARBA00022448"/>
    </source>
</evidence>
<evidence type="ECO:0000256" key="5">
    <source>
        <dbReference type="ARBA" id="ARBA00022958"/>
    </source>
</evidence>
<dbReference type="RefSeq" id="XP_052107413.1">
    <property type="nucleotide sequence ID" value="XM_052251453.1"/>
</dbReference>
<keyword evidence="7" id="KW-0406">Ion transport</keyword>
<organism evidence="13 14">
    <name type="scientific">Arachis duranensis</name>
    <name type="common">Wild peanut</name>
    <dbReference type="NCBI Taxonomy" id="130453"/>
    <lineage>
        <taxon>Eukaryota</taxon>
        <taxon>Viridiplantae</taxon>
        <taxon>Streptophyta</taxon>
        <taxon>Embryophyta</taxon>
        <taxon>Tracheophyta</taxon>
        <taxon>Spermatophyta</taxon>
        <taxon>Magnoliopsida</taxon>
        <taxon>eudicotyledons</taxon>
        <taxon>Gunneridae</taxon>
        <taxon>Pentapetalae</taxon>
        <taxon>rosids</taxon>
        <taxon>fabids</taxon>
        <taxon>Fabales</taxon>
        <taxon>Fabaceae</taxon>
        <taxon>Papilionoideae</taxon>
        <taxon>50 kb inversion clade</taxon>
        <taxon>dalbergioids sensu lato</taxon>
        <taxon>Dalbergieae</taxon>
        <taxon>Pterocarpus clade</taxon>
        <taxon>Arachis</taxon>
    </lineage>
</organism>
<name>A0A9C6TER8_ARADU</name>
<evidence type="ECO:0000259" key="11">
    <source>
        <dbReference type="Pfam" id="PF00999"/>
    </source>
</evidence>
<evidence type="ECO:0000256" key="1">
    <source>
        <dbReference type="ARBA" id="ARBA00004141"/>
    </source>
</evidence>
<evidence type="ECO:0000256" key="7">
    <source>
        <dbReference type="ARBA" id="ARBA00023065"/>
    </source>
</evidence>
<dbReference type="SMR" id="A0A9C6TER8"/>
<comment type="subcellular location">
    <subcellularLocation>
        <location evidence="1">Membrane</location>
        <topology evidence="1">Multi-pass membrane protein</topology>
    </subcellularLocation>
</comment>
<dbReference type="InterPro" id="IPR050794">
    <property type="entry name" value="CPA2_transporter"/>
</dbReference>
<feature type="transmembrane region" description="Helical" evidence="10">
    <location>
        <begin position="428"/>
        <end position="451"/>
    </location>
</feature>
<dbReference type="Pfam" id="PF00999">
    <property type="entry name" value="Na_H_Exchanger"/>
    <property type="match status" value="1"/>
</dbReference>
<keyword evidence="4 10" id="KW-0812">Transmembrane</keyword>
<dbReference type="GO" id="GO:1902600">
    <property type="term" value="P:proton transmembrane transport"/>
    <property type="evidence" value="ECO:0007669"/>
    <property type="project" value="InterPro"/>
</dbReference>
<keyword evidence="6 10" id="KW-1133">Transmembrane helix</keyword>
<keyword evidence="3" id="KW-0633">Potassium transport</keyword>
<feature type="transmembrane region" description="Helical" evidence="10">
    <location>
        <begin position="367"/>
        <end position="394"/>
    </location>
</feature>
<feature type="transmembrane region" description="Helical" evidence="10">
    <location>
        <begin position="186"/>
        <end position="204"/>
    </location>
</feature>
<keyword evidence="13" id="KW-1185">Reference proteome</keyword>
<feature type="transmembrane region" description="Helical" evidence="10">
    <location>
        <begin position="108"/>
        <end position="131"/>
    </location>
</feature>
<dbReference type="Gene3D" id="1.20.1530.20">
    <property type="match status" value="1"/>
</dbReference>
<dbReference type="GO" id="GO:0016020">
    <property type="term" value="C:membrane"/>
    <property type="evidence" value="ECO:0007669"/>
    <property type="project" value="UniProtKB-SubCell"/>
</dbReference>
<evidence type="ECO:0000259" key="12">
    <source>
        <dbReference type="Pfam" id="PF23256"/>
    </source>
</evidence>
<protein>
    <submittedName>
        <fullName evidence="14">Cation/H(+) antiporter 4-like</fullName>
    </submittedName>
</protein>
<dbReference type="InterPro" id="IPR038770">
    <property type="entry name" value="Na+/solute_symporter_sf"/>
</dbReference>
<sequence>MEINQTIFKQVRVIESTQKSTIYEVCLHIPPKIVSDGIWANEKSGNFPLQSSLTLLEMQICVIFTLMHCFHFVLKRFGFPYFVSQVLVGFVLGPSLNIDWLNKYKMMVFPYGTEEVLGLISLVGYTFYMFLNSVQMDFSMITRSGMKPWAMAVAAVVGPLVICLSISFGTRTVWQEVAGPGETLNLVVITQAGCSFVVIASCLSELDILNSELGRIALTTALSSDFLTAIMNSLSIIFTKSQAEKYDAKKMASGLAVYFAIVVLVPLIGRPTMKWVAKNTPEGRPVRKIYTFAMVLSALIIGCFALEANLPIIFGIVMLGFVVPEGPPLGSELVKQFELINVWFFLPLFVTAAAMKVDLNKIGDDPAMAVATTAVILIVHLIKMLLCTIICIFCKIPTRDTICLGLILCCKGVVDFSVYLFLYESGTLNSSTVATLFVSALILGSTAYIGIKSLYDPSRKYAGYQKRDILHLKPNSDLRIVACIQKPYHVNMIKNMLYLCCPTTTSPLQVEILHLIELVGSATPIFISHQLQESVSRSHNYSGDIMLAFDLFKHENATVEVNTYTAVSPQRLMYEDICHLALDKVASLILLPFHIRWADDGSIDSTEESIRTLNNKVLEKSPCSVAILVNKGPCDIASKHIAMIFLGGSDDREALSLAKRAITELHYKLVVYHLVGTQNESSNWDIMLDEEVLQSVKGCYGTVDNVAYERILIEDPSQTQRFIQTIAVEHDYFIVGRRHGVKSSLTAALEKWTEFSELGAIGDLLASPDTNSKATILVVQQQKMPQPNS</sequence>
<evidence type="ECO:0000256" key="4">
    <source>
        <dbReference type="ARBA" id="ARBA00022692"/>
    </source>
</evidence>
<evidence type="ECO:0000256" key="10">
    <source>
        <dbReference type="SAM" id="Phobius"/>
    </source>
</evidence>
<accession>A0A9C6TER8</accession>
<keyword evidence="8 10" id="KW-0472">Membrane</keyword>
<dbReference type="InterPro" id="IPR006153">
    <property type="entry name" value="Cation/H_exchanger_TM"/>
</dbReference>
<reference evidence="14" key="2">
    <citation type="submission" date="2025-08" db="UniProtKB">
        <authorList>
            <consortium name="RefSeq"/>
        </authorList>
    </citation>
    <scope>IDENTIFICATION</scope>
    <source>
        <tissue evidence="14">Whole plant</tissue>
    </source>
</reference>
<dbReference type="GeneID" id="110273497"/>
<reference evidence="13" key="1">
    <citation type="journal article" date="2016" name="Nat. Genet.">
        <title>The genome sequences of Arachis duranensis and Arachis ipaensis, the diploid ancestors of cultivated peanut.</title>
        <authorList>
            <person name="Bertioli D.J."/>
            <person name="Cannon S.B."/>
            <person name="Froenicke L."/>
            <person name="Huang G."/>
            <person name="Farmer A.D."/>
            <person name="Cannon E.K."/>
            <person name="Liu X."/>
            <person name="Gao D."/>
            <person name="Clevenger J."/>
            <person name="Dash S."/>
            <person name="Ren L."/>
            <person name="Moretzsohn M.C."/>
            <person name="Shirasawa K."/>
            <person name="Huang W."/>
            <person name="Vidigal B."/>
            <person name="Abernathy B."/>
            <person name="Chu Y."/>
            <person name="Niederhuth C.E."/>
            <person name="Umale P."/>
            <person name="Araujo A.C."/>
            <person name="Kozik A."/>
            <person name="Kim K.D."/>
            <person name="Burow M.D."/>
            <person name="Varshney R.K."/>
            <person name="Wang X."/>
            <person name="Zhang X."/>
            <person name="Barkley N."/>
            <person name="Guimaraes P.M."/>
            <person name="Isobe S."/>
            <person name="Guo B."/>
            <person name="Liao B."/>
            <person name="Stalker H.T."/>
            <person name="Schmitz R.J."/>
            <person name="Scheffler B.E."/>
            <person name="Leal-Bertioli S.C."/>
            <person name="Xun X."/>
            <person name="Jackson S.A."/>
            <person name="Michelmore R."/>
            <person name="Ozias-Akins P."/>
        </authorList>
    </citation>
    <scope>NUCLEOTIDE SEQUENCE [LARGE SCALE GENOMIC DNA]</scope>
    <source>
        <strain evidence="13">cv. V14167</strain>
    </source>
</reference>
<dbReference type="Proteomes" id="UP000515211">
    <property type="component" value="Chromosome 7"/>
</dbReference>
<proteinExistence type="inferred from homology"/>
<dbReference type="GO" id="GO:0006813">
    <property type="term" value="P:potassium ion transport"/>
    <property type="evidence" value="ECO:0007669"/>
    <property type="project" value="UniProtKB-KW"/>
</dbReference>
<keyword evidence="5" id="KW-0630">Potassium</keyword>
<evidence type="ECO:0000313" key="14">
    <source>
        <dbReference type="RefSeq" id="XP_052107413.1"/>
    </source>
</evidence>